<feature type="transmembrane region" description="Helical" evidence="7">
    <location>
        <begin position="135"/>
        <end position="154"/>
    </location>
</feature>
<evidence type="ECO:0000256" key="4">
    <source>
        <dbReference type="ARBA" id="ARBA00022692"/>
    </source>
</evidence>
<dbReference type="AlphaFoldDB" id="A0A225DCJ2"/>
<evidence type="ECO:0000313" key="9">
    <source>
        <dbReference type="Proteomes" id="UP000214646"/>
    </source>
</evidence>
<protein>
    <submittedName>
        <fullName evidence="8">Inner membrane protein</fullName>
    </submittedName>
</protein>
<accession>A0A225DCJ2</accession>
<feature type="transmembrane region" description="Helical" evidence="7">
    <location>
        <begin position="226"/>
        <end position="249"/>
    </location>
</feature>
<comment type="subcellular location">
    <subcellularLocation>
        <location evidence="1">Cell membrane</location>
        <topology evidence="1">Multi-pass membrane protein</topology>
    </subcellularLocation>
</comment>
<dbReference type="PANTHER" id="PTHR30106:SF1">
    <property type="entry name" value="UPF0324 MEMBRANE PROTEIN FN0533"/>
    <property type="match status" value="1"/>
</dbReference>
<evidence type="ECO:0000256" key="7">
    <source>
        <dbReference type="SAM" id="Phobius"/>
    </source>
</evidence>
<evidence type="ECO:0000256" key="1">
    <source>
        <dbReference type="ARBA" id="ARBA00004651"/>
    </source>
</evidence>
<dbReference type="InterPro" id="IPR018383">
    <property type="entry name" value="UPF0324_pro"/>
</dbReference>
<dbReference type="GO" id="GO:0005886">
    <property type="term" value="C:plasma membrane"/>
    <property type="evidence" value="ECO:0007669"/>
    <property type="project" value="UniProtKB-SubCell"/>
</dbReference>
<reference evidence="9" key="1">
    <citation type="submission" date="2017-06" db="EMBL/GenBank/DDBJ databases">
        <title>Genome analysis of Fimbriiglobus ruber SP5, the first member of the order Planctomycetales with confirmed chitinolytic capability.</title>
        <authorList>
            <person name="Ravin N.V."/>
            <person name="Rakitin A.L."/>
            <person name="Ivanova A.A."/>
            <person name="Beletsky A.V."/>
            <person name="Kulichevskaya I.S."/>
            <person name="Mardanov A.V."/>
            <person name="Dedysh S.N."/>
        </authorList>
    </citation>
    <scope>NUCLEOTIDE SEQUENCE [LARGE SCALE GENOMIC DNA]</scope>
    <source>
        <strain evidence="9">SP5</strain>
    </source>
</reference>
<feature type="transmembrane region" description="Helical" evidence="7">
    <location>
        <begin position="380"/>
        <end position="397"/>
    </location>
</feature>
<evidence type="ECO:0000256" key="3">
    <source>
        <dbReference type="ARBA" id="ARBA00022475"/>
    </source>
</evidence>
<dbReference type="OrthoDB" id="9766798at2"/>
<evidence type="ECO:0000256" key="2">
    <source>
        <dbReference type="ARBA" id="ARBA00007977"/>
    </source>
</evidence>
<feature type="transmembrane region" description="Helical" evidence="7">
    <location>
        <begin position="12"/>
        <end position="36"/>
    </location>
</feature>
<feature type="transmembrane region" description="Helical" evidence="7">
    <location>
        <begin position="90"/>
        <end position="115"/>
    </location>
</feature>
<dbReference type="RefSeq" id="WP_088259294.1">
    <property type="nucleotide sequence ID" value="NZ_NIDE01000017.1"/>
</dbReference>
<keyword evidence="6 7" id="KW-0472">Membrane</keyword>
<evidence type="ECO:0000256" key="5">
    <source>
        <dbReference type="ARBA" id="ARBA00022989"/>
    </source>
</evidence>
<dbReference type="Pfam" id="PF03601">
    <property type="entry name" value="Cons_hypoth698"/>
    <property type="match status" value="1"/>
</dbReference>
<evidence type="ECO:0000313" key="8">
    <source>
        <dbReference type="EMBL" id="OWK36258.1"/>
    </source>
</evidence>
<keyword evidence="5 7" id="KW-1133">Transmembrane helix</keyword>
<dbReference type="EMBL" id="NIDE01000017">
    <property type="protein sequence ID" value="OWK36258.1"/>
    <property type="molecule type" value="Genomic_DNA"/>
</dbReference>
<dbReference type="Proteomes" id="UP000214646">
    <property type="component" value="Unassembled WGS sequence"/>
</dbReference>
<keyword evidence="3" id="KW-1003">Cell membrane</keyword>
<name>A0A225DCJ2_9BACT</name>
<feature type="transmembrane region" description="Helical" evidence="7">
    <location>
        <begin position="56"/>
        <end position="83"/>
    </location>
</feature>
<feature type="transmembrane region" description="Helical" evidence="7">
    <location>
        <begin position="339"/>
        <end position="360"/>
    </location>
</feature>
<dbReference type="PANTHER" id="PTHR30106">
    <property type="entry name" value="INNER MEMBRANE PROTEIN YEIH-RELATED"/>
    <property type="match status" value="1"/>
</dbReference>
<feature type="transmembrane region" description="Helical" evidence="7">
    <location>
        <begin position="255"/>
        <end position="277"/>
    </location>
</feature>
<keyword evidence="4 7" id="KW-0812">Transmembrane</keyword>
<feature type="transmembrane region" description="Helical" evidence="7">
    <location>
        <begin position="444"/>
        <end position="463"/>
    </location>
</feature>
<comment type="similarity">
    <text evidence="2">Belongs to the UPF0324 family.</text>
</comment>
<evidence type="ECO:0000256" key="6">
    <source>
        <dbReference type="ARBA" id="ARBA00023136"/>
    </source>
</evidence>
<organism evidence="8 9">
    <name type="scientific">Fimbriiglobus ruber</name>
    <dbReference type="NCBI Taxonomy" id="1908690"/>
    <lineage>
        <taxon>Bacteria</taxon>
        <taxon>Pseudomonadati</taxon>
        <taxon>Planctomycetota</taxon>
        <taxon>Planctomycetia</taxon>
        <taxon>Gemmatales</taxon>
        <taxon>Gemmataceae</taxon>
        <taxon>Fimbriiglobus</taxon>
    </lineage>
</organism>
<sequence length="512" mass="54335">MKSWFRTEDTLAVVLGFLIVGLGLTPLVGVDLLGWAVAVKEWVDPAKALAPASGTYAALTGLGSLGATYAFLLVALSVGIATLGGKPGQFAVRFTVLFALAFACWTAGHYGYIAATPDKQKALGVEWSLGLTGEAGYLLALVGGLLIGNLSPRTAEWFKTASRSELYIKTGIVIYGAGLGVKAAEESSRAGVVLFRGLAAIVEAYLIYWALVYFVARKFFKFSREWAAPLASGISICGVSAAITTGAAIRARPVVPVMVSSLVVVFSVVEMLILPFAARTFLADEPMVAAAWMGLSVKTDGAAFASGTITESLVYAKAAENGHVYEKGWMTLTTTTVKVFIDLFIGVWAIVLGAVWAWKIDKQPGRGVPLADIWNRFPKFVFGYVLTFGVFLAVGLTHPEAVSAPKPTAHAPTAVKAEAKTEAAPPAKPPAVPALKRGTDQSDVFRRLFFVLTFFAIGLSANFKRLWAEGLGRLALVYVISLFGFVIWIGLAISWLFFHGVLPPLAPATGGS</sequence>
<comment type="caution">
    <text evidence="8">The sequence shown here is derived from an EMBL/GenBank/DDBJ whole genome shotgun (WGS) entry which is preliminary data.</text>
</comment>
<proteinExistence type="inferred from homology"/>
<keyword evidence="9" id="KW-1185">Reference proteome</keyword>
<gene>
    <name evidence="8" type="ORF">FRUB_08821</name>
</gene>
<feature type="transmembrane region" description="Helical" evidence="7">
    <location>
        <begin position="475"/>
        <end position="498"/>
    </location>
</feature>
<feature type="transmembrane region" description="Helical" evidence="7">
    <location>
        <begin position="190"/>
        <end position="214"/>
    </location>
</feature>